<sequence length="1528" mass="170241">MAPTRRSRAAAAAAAKAAVVEEEHEEEQEVQEEEEEQPQNEQEDEDDGDDPEEELATLQFDQTLTWRAGKPISTGELHRRLDALSKELSELDQDLTDKNSLTKVAKELVSHNLLTHKDKGVKAFVACCLVDILRICAPNAPFTPSQLKDVFSLFIMHTLPALQDPSNTYHTQHKYVLSSLAEVQSIVLLNDIDNNEGLLLHLFSCFFDAVSGPKSGSGERISKDVELHMVELLVTVIDESASLPGKVVDVIMAQFLRAAAPGGPRDKGDVDESQSTLLLKTEPEAYQMAKQVCNSCPDKMARFVTQYFSDVVMDVTNVGGSRQRGGDDSEDEHMTSGPTESDLKELRKAHQLLRELWRACPTILSNVIAHVNVELDADIIPVRQLATETLGDMISGIGAAGPPPPQTIDPAAYPPPSLGDESVSQPTSNVLTTPYSPLSFAQTHPLIYHNFVNRKQDKSAAIRAAWTTAVGYILATSAGGVGLSRDEEAVLIKGLEEKLNDSDERVRLAGVKAVECFSFRDIVTKLAPKGGVDQKGSVLCALADRIRDRKHPIRVEAMVLLGKLWAASTGELVSNMEAVAPLAGIPNKVFNTMYANDPELNLLRERVRFEYLVPLTFPHQPKKSSKSANGGSQSQGSSSTPFDADAIRAHRILLLANSLDSVNKKAFFALSNRQPQFADKTEKFLKVCELNNGGEASGADGKRAAETLNSLITYLAQFYPDQLKVRQDLGKFAKANDRRAYQLIRYVISHESDYKTMHRALRELVKRQQSQNPAVLDSLLPLLYWSGSITFNKSHLSTFLEYSKTNQDGLAGIAHEILNEISQKNPTLFKTHIGSLCKDLQDEAPGANKANDPIMVETLKACASFASKYPQEIPNDKKFRHTLANYAMYGKPPKAAKYAINVLMARKDHDSEVAATDLLQKVMKDFKSGSPHFLNKLATICQLELLAPKVTEDFEDEILHTIHDTLREVHKDASDSDPEWVEYAELDEEGQAKCFALKTFANRLRAITDREEAKTSGDKVIKLLRTFVTNEGEFCKTKDTPLHHKKRLRLLAAQLLLKLCRQFDELLSPDDFNRLAEVAQDGQRNVRHGFIAKLQKYLALGQLRPRWYTVAFLTVYEPDEDFRQNVETWIRSRSRHFRETNSPLMESTLPRLIHLLAHHPDFDHDTDSLVSHARYILFYVSNVASESNLGMLFKYAERTKQTQDALDTEKSENVYTLCDVALAVLRKWQEKRGWTLEAYSNKVGLPVGLFLPLQSHDIAQSIASKQYISEEVEDKLDDMIRAVDRKKKRKYDDRSEQQSTAKKARSQVKSNPRESKPKTPRPSARKPAASRSKSAAKSRKTQAASSSPIPEHERRRSGRVPRNTASTYIERHSSEDEEEMLDGVAEWKYSSDEEDDDGDDSEASSASKNSGHAAATTADDKARNPSESSLSSPEPMDEDPVEEDEGADADSEEQNGEEEEEEETQKRPSRSTRTNGRKAASAATSTPKATGVTKKKAPAEMKSSLATRTKPRSTRRTRTSHDRDDDDD</sequence>
<keyword evidence="2" id="KW-0132">Cell division</keyword>
<feature type="compositionally biased region" description="Basic and acidic residues" evidence="7">
    <location>
        <begin position="1519"/>
        <end position="1528"/>
    </location>
</feature>
<organism evidence="8 9">
    <name type="scientific">Pyricularia oryzae</name>
    <name type="common">Rice blast fungus</name>
    <name type="synonym">Magnaporthe oryzae</name>
    <dbReference type="NCBI Taxonomy" id="318829"/>
    <lineage>
        <taxon>Eukaryota</taxon>
        <taxon>Fungi</taxon>
        <taxon>Dikarya</taxon>
        <taxon>Ascomycota</taxon>
        <taxon>Pezizomycotina</taxon>
        <taxon>Sordariomycetes</taxon>
        <taxon>Sordariomycetidae</taxon>
        <taxon>Magnaporthales</taxon>
        <taxon>Pyriculariaceae</taxon>
        <taxon>Pyricularia</taxon>
    </lineage>
</organism>
<keyword evidence="6" id="KW-0175">Coiled coil</keyword>
<dbReference type="PANTHER" id="PTHR12663">
    <property type="entry name" value="ANDROGEN INDUCED INHIBITOR OF PROLIFERATION AS3 / PDS5-RELATED"/>
    <property type="match status" value="1"/>
</dbReference>
<feature type="compositionally biased region" description="Low complexity" evidence="7">
    <location>
        <begin position="1425"/>
        <end position="1434"/>
    </location>
</feature>
<evidence type="ECO:0000256" key="4">
    <source>
        <dbReference type="ARBA" id="ARBA00023242"/>
    </source>
</evidence>
<dbReference type="PANTHER" id="PTHR12663:SF0">
    <property type="entry name" value="PRECOCIOUS DISSOCIATION OF SISTERS 5, ISOFORM A"/>
    <property type="match status" value="1"/>
</dbReference>
<dbReference type="OMA" id="YPPAYNM"/>
<feature type="region of interest" description="Disordered" evidence="7">
    <location>
        <begin position="620"/>
        <end position="640"/>
    </location>
</feature>
<protein>
    <submittedName>
        <fullName evidence="8">Uncharacterized protein</fullName>
    </submittedName>
</protein>
<reference evidence="8 9" key="1">
    <citation type="journal article" date="2019" name="Mol. Biol. Evol.">
        <title>Blast fungal genomes show frequent chromosomal changes, gene gains and losses, and effector gene turnover.</title>
        <authorList>
            <person name="Gomez Luciano L.B."/>
            <person name="Jason Tsai I."/>
            <person name="Chuma I."/>
            <person name="Tosa Y."/>
            <person name="Chen Y.H."/>
            <person name="Li J.Y."/>
            <person name="Li M.Y."/>
            <person name="Jade Lu M.Y."/>
            <person name="Nakayashiki H."/>
            <person name="Li W.H."/>
        </authorList>
    </citation>
    <scope>NUCLEOTIDE SEQUENCE [LARGE SCALE GENOMIC DNA]</scope>
    <source>
        <strain evidence="8">MZ5-1-6</strain>
    </source>
</reference>
<feature type="region of interest" description="Disordered" evidence="7">
    <location>
        <begin position="318"/>
        <end position="344"/>
    </location>
</feature>
<dbReference type="CDD" id="cd19953">
    <property type="entry name" value="PDS5"/>
    <property type="match status" value="1"/>
</dbReference>
<dbReference type="Gene3D" id="1.25.10.10">
    <property type="entry name" value="Leucine-rich Repeat Variant"/>
    <property type="match status" value="1"/>
</dbReference>
<evidence type="ECO:0000256" key="1">
    <source>
        <dbReference type="ARBA" id="ARBA00004123"/>
    </source>
</evidence>
<gene>
    <name evidence="8" type="ORF">PoMZ_08291</name>
</gene>
<dbReference type="GO" id="GO:0000785">
    <property type="term" value="C:chromatin"/>
    <property type="evidence" value="ECO:0007669"/>
    <property type="project" value="TreeGrafter"/>
</dbReference>
<dbReference type="GO" id="GO:0006281">
    <property type="term" value="P:DNA repair"/>
    <property type="evidence" value="ECO:0007669"/>
    <property type="project" value="TreeGrafter"/>
</dbReference>
<dbReference type="GO" id="GO:0051301">
    <property type="term" value="P:cell division"/>
    <property type="evidence" value="ECO:0007669"/>
    <property type="project" value="UniProtKB-KW"/>
</dbReference>
<feature type="compositionally biased region" description="Low complexity" evidence="7">
    <location>
        <begin position="1478"/>
        <end position="1490"/>
    </location>
</feature>
<dbReference type="InterPro" id="IPR011989">
    <property type="entry name" value="ARM-like"/>
</dbReference>
<feature type="region of interest" description="Disordered" evidence="7">
    <location>
        <begin position="1285"/>
        <end position="1528"/>
    </location>
</feature>
<feature type="compositionally biased region" description="Low complexity" evidence="7">
    <location>
        <begin position="1321"/>
        <end position="1333"/>
    </location>
</feature>
<feature type="compositionally biased region" description="Low complexity" evidence="7">
    <location>
        <begin position="626"/>
        <end position="639"/>
    </location>
</feature>
<feature type="compositionally biased region" description="Acidic residues" evidence="7">
    <location>
        <begin position="20"/>
        <end position="52"/>
    </location>
</feature>
<evidence type="ECO:0000256" key="6">
    <source>
        <dbReference type="SAM" id="Coils"/>
    </source>
</evidence>
<evidence type="ECO:0000313" key="8">
    <source>
        <dbReference type="EMBL" id="QBZ61342.1"/>
    </source>
</evidence>
<feature type="region of interest" description="Disordered" evidence="7">
    <location>
        <begin position="1"/>
        <end position="52"/>
    </location>
</feature>
<comment type="subcellular location">
    <subcellularLocation>
        <location evidence="1">Nucleus</location>
    </subcellularLocation>
</comment>
<dbReference type="SMR" id="A0A4P7NH98"/>
<accession>A0A4P7NH98</accession>
<feature type="compositionally biased region" description="Low complexity" evidence="7">
    <location>
        <begin position="9"/>
        <end position="18"/>
    </location>
</feature>
<dbReference type="InterPro" id="IPR016024">
    <property type="entry name" value="ARM-type_fold"/>
</dbReference>
<dbReference type="Proteomes" id="UP000294847">
    <property type="component" value="Chromosome 4"/>
</dbReference>
<feature type="compositionally biased region" description="Basic residues" evidence="7">
    <location>
        <begin position="1509"/>
        <end position="1518"/>
    </location>
</feature>
<feature type="compositionally biased region" description="Acidic residues" evidence="7">
    <location>
        <begin position="1392"/>
        <end position="1402"/>
    </location>
</feature>
<keyword evidence="5" id="KW-0131">Cell cycle</keyword>
<keyword evidence="3" id="KW-0498">Mitosis</keyword>
<dbReference type="Pfam" id="PF20168">
    <property type="entry name" value="PDS5"/>
    <property type="match status" value="1"/>
</dbReference>
<feature type="coiled-coil region" evidence="6">
    <location>
        <begin position="74"/>
        <end position="101"/>
    </location>
</feature>
<name>A0A4P7NH98_PYROR</name>
<feature type="compositionally biased region" description="Acidic residues" evidence="7">
    <location>
        <begin position="1435"/>
        <end position="1463"/>
    </location>
</feature>
<dbReference type="GO" id="GO:0005634">
    <property type="term" value="C:nucleus"/>
    <property type="evidence" value="ECO:0007669"/>
    <property type="project" value="UniProtKB-SubCell"/>
</dbReference>
<evidence type="ECO:0000256" key="3">
    <source>
        <dbReference type="ARBA" id="ARBA00022776"/>
    </source>
</evidence>
<evidence type="ECO:0000256" key="2">
    <source>
        <dbReference type="ARBA" id="ARBA00022618"/>
    </source>
</evidence>
<dbReference type="SUPFAM" id="SSF48371">
    <property type="entry name" value="ARM repeat"/>
    <property type="match status" value="2"/>
</dbReference>
<evidence type="ECO:0000256" key="7">
    <source>
        <dbReference type="SAM" id="MobiDB-lite"/>
    </source>
</evidence>
<evidence type="ECO:0000256" key="5">
    <source>
        <dbReference type="ARBA" id="ARBA00023306"/>
    </source>
</evidence>
<proteinExistence type="predicted"/>
<dbReference type="GO" id="GO:0007064">
    <property type="term" value="P:mitotic sister chromatid cohesion"/>
    <property type="evidence" value="ECO:0007669"/>
    <property type="project" value="InterPro"/>
</dbReference>
<keyword evidence="4" id="KW-0539">Nucleus</keyword>
<dbReference type="EMBL" id="CP034207">
    <property type="protein sequence ID" value="QBZ61342.1"/>
    <property type="molecule type" value="Genomic_DNA"/>
</dbReference>
<dbReference type="InterPro" id="IPR039776">
    <property type="entry name" value="Pds5"/>
</dbReference>
<evidence type="ECO:0000313" key="9">
    <source>
        <dbReference type="Proteomes" id="UP000294847"/>
    </source>
</evidence>